<dbReference type="PANTHER" id="PTHR34709:SF62">
    <property type="entry name" value="OS12G0545400 PROTEIN"/>
    <property type="match status" value="1"/>
</dbReference>
<proteinExistence type="predicted"/>
<evidence type="ECO:0008006" key="4">
    <source>
        <dbReference type="Google" id="ProtNLM"/>
    </source>
</evidence>
<dbReference type="OrthoDB" id="676351at2759"/>
<evidence type="ECO:0000313" key="3">
    <source>
        <dbReference type="Proteomes" id="UP000324897"/>
    </source>
</evidence>
<organism evidence="2 3">
    <name type="scientific">Eragrostis curvula</name>
    <name type="common">weeping love grass</name>
    <dbReference type="NCBI Taxonomy" id="38414"/>
    <lineage>
        <taxon>Eukaryota</taxon>
        <taxon>Viridiplantae</taxon>
        <taxon>Streptophyta</taxon>
        <taxon>Embryophyta</taxon>
        <taxon>Tracheophyta</taxon>
        <taxon>Spermatophyta</taxon>
        <taxon>Magnoliopsida</taxon>
        <taxon>Liliopsida</taxon>
        <taxon>Poales</taxon>
        <taxon>Poaceae</taxon>
        <taxon>PACMAD clade</taxon>
        <taxon>Chloridoideae</taxon>
        <taxon>Eragrostideae</taxon>
        <taxon>Eragrostidinae</taxon>
        <taxon>Eragrostis</taxon>
    </lineage>
</organism>
<protein>
    <recommendedName>
        <fullName evidence="4">FBD domain-containing protein</fullName>
    </recommendedName>
</protein>
<dbReference type="PANTHER" id="PTHR34709">
    <property type="entry name" value="OS10G0396666 PROTEIN"/>
    <property type="match status" value="1"/>
</dbReference>
<comment type="caution">
    <text evidence="2">The sequence shown here is derived from an EMBL/GenBank/DDBJ whole genome shotgun (WGS) entry which is preliminary data.</text>
</comment>
<dbReference type="Proteomes" id="UP000324897">
    <property type="component" value="Chromosome 4"/>
</dbReference>
<dbReference type="AlphaFoldDB" id="A0A5J9VUA4"/>
<accession>A0A5J9VUA4</accession>
<evidence type="ECO:0000256" key="1">
    <source>
        <dbReference type="SAM" id="MobiDB-lite"/>
    </source>
</evidence>
<name>A0A5J9VUA4_9POAL</name>
<dbReference type="EMBL" id="RWGY01000007">
    <property type="protein sequence ID" value="TVU39221.1"/>
    <property type="molecule type" value="Genomic_DNA"/>
</dbReference>
<keyword evidence="3" id="KW-1185">Reference proteome</keyword>
<gene>
    <name evidence="2" type="ORF">EJB05_12629</name>
</gene>
<feature type="non-terminal residue" evidence="2">
    <location>
        <position position="1"/>
    </location>
</feature>
<sequence>LLCRGPSPAQEIPDRRRRRRGPPQRPPRRPPPRHPRRRLHNPPLAALAWPLARLPALAFHAACPDTLDAALAAAAASRRPSPPSLLSICCDSHTQVDAARLAPARFIISDVIIRAEALEIAAWTVELPCFDRTASISLEAFGARFVLTPAEGGFLALESLSLRFCDIDLEDLLPCCSRLRKLQITDWTEELLKVHSPSLEELDIDVHLPGRLWIRHVDVVAPVLKRLRFASGSRWSGANDFTLLCSAPMVEDLHWRWDCGSDTDRFGVRWRLFNLTLSTANFPHGQQHCLHRLQVIHTLSLSIAVPFSVSGDEDQNFGQQITKMIPVTNVHVLELPIKTEGHVYGAMVLHLLGMCTFVRSLRLKLREDTNRCSVKCPCDHPFNWRSLNVSLTDLKDIKSVASKAKVTRLIC</sequence>
<reference evidence="2 3" key="1">
    <citation type="journal article" date="2019" name="Sci. Rep.">
        <title>A high-quality genome of Eragrostis curvula grass provides insights into Poaceae evolution and supports new strategies to enhance forage quality.</title>
        <authorList>
            <person name="Carballo J."/>
            <person name="Santos B.A.C.M."/>
            <person name="Zappacosta D."/>
            <person name="Garbus I."/>
            <person name="Selva J.P."/>
            <person name="Gallo C.A."/>
            <person name="Diaz A."/>
            <person name="Albertini E."/>
            <person name="Caccamo M."/>
            <person name="Echenique V."/>
        </authorList>
    </citation>
    <scope>NUCLEOTIDE SEQUENCE [LARGE SCALE GENOMIC DNA]</scope>
    <source>
        <strain evidence="3">cv. Victoria</strain>
        <tissue evidence="2">Leaf</tissue>
    </source>
</reference>
<feature type="compositionally biased region" description="Basic residues" evidence="1">
    <location>
        <begin position="15"/>
        <end position="40"/>
    </location>
</feature>
<feature type="region of interest" description="Disordered" evidence="1">
    <location>
        <begin position="1"/>
        <end position="40"/>
    </location>
</feature>
<evidence type="ECO:0000313" key="2">
    <source>
        <dbReference type="EMBL" id="TVU39221.1"/>
    </source>
</evidence>
<dbReference type="InterPro" id="IPR055312">
    <property type="entry name" value="FBL15-like"/>
</dbReference>